<dbReference type="AlphaFoldDB" id="A0AAV4S8L6"/>
<keyword evidence="3" id="KW-1185">Reference proteome</keyword>
<evidence type="ECO:0000313" key="2">
    <source>
        <dbReference type="EMBL" id="GIY29274.1"/>
    </source>
</evidence>
<feature type="compositionally biased region" description="Polar residues" evidence="1">
    <location>
        <begin position="15"/>
        <end position="26"/>
    </location>
</feature>
<sequence>MKVDSNALGHILFTSDLTPFSPTPGTRQRRGPLLTTHHPSRHVNEQGDFKRIIGSYRFRWHRGHFNTPSCYKFVCRVSDPFSV</sequence>
<feature type="region of interest" description="Disordered" evidence="1">
    <location>
        <begin position="15"/>
        <end position="41"/>
    </location>
</feature>
<dbReference type="EMBL" id="BPLR01009046">
    <property type="protein sequence ID" value="GIY29274.1"/>
    <property type="molecule type" value="Genomic_DNA"/>
</dbReference>
<dbReference type="Proteomes" id="UP001054945">
    <property type="component" value="Unassembled WGS sequence"/>
</dbReference>
<gene>
    <name evidence="2" type="ORF">CEXT_148091</name>
</gene>
<evidence type="ECO:0000313" key="3">
    <source>
        <dbReference type="Proteomes" id="UP001054945"/>
    </source>
</evidence>
<proteinExistence type="predicted"/>
<accession>A0AAV4S8L6</accession>
<comment type="caution">
    <text evidence="2">The sequence shown here is derived from an EMBL/GenBank/DDBJ whole genome shotgun (WGS) entry which is preliminary data.</text>
</comment>
<protein>
    <submittedName>
        <fullName evidence="2">Uncharacterized protein</fullName>
    </submittedName>
</protein>
<name>A0AAV4S8L6_CAEEX</name>
<reference evidence="2 3" key="1">
    <citation type="submission" date="2021-06" db="EMBL/GenBank/DDBJ databases">
        <title>Caerostris extrusa draft genome.</title>
        <authorList>
            <person name="Kono N."/>
            <person name="Arakawa K."/>
        </authorList>
    </citation>
    <scope>NUCLEOTIDE SEQUENCE [LARGE SCALE GENOMIC DNA]</scope>
</reference>
<evidence type="ECO:0000256" key="1">
    <source>
        <dbReference type="SAM" id="MobiDB-lite"/>
    </source>
</evidence>
<organism evidence="2 3">
    <name type="scientific">Caerostris extrusa</name>
    <name type="common">Bark spider</name>
    <name type="synonym">Caerostris bankana</name>
    <dbReference type="NCBI Taxonomy" id="172846"/>
    <lineage>
        <taxon>Eukaryota</taxon>
        <taxon>Metazoa</taxon>
        <taxon>Ecdysozoa</taxon>
        <taxon>Arthropoda</taxon>
        <taxon>Chelicerata</taxon>
        <taxon>Arachnida</taxon>
        <taxon>Araneae</taxon>
        <taxon>Araneomorphae</taxon>
        <taxon>Entelegynae</taxon>
        <taxon>Araneoidea</taxon>
        <taxon>Araneidae</taxon>
        <taxon>Caerostris</taxon>
    </lineage>
</organism>